<dbReference type="Pfam" id="PF00155">
    <property type="entry name" value="Aminotran_1_2"/>
    <property type="match status" value="1"/>
</dbReference>
<organism evidence="8 9">
    <name type="scientific">Paramagnetospirillum caucaseum</name>
    <dbReference type="NCBI Taxonomy" id="1244869"/>
    <lineage>
        <taxon>Bacteria</taxon>
        <taxon>Pseudomonadati</taxon>
        <taxon>Pseudomonadota</taxon>
        <taxon>Alphaproteobacteria</taxon>
        <taxon>Rhodospirillales</taxon>
        <taxon>Magnetospirillaceae</taxon>
        <taxon>Paramagnetospirillum</taxon>
    </lineage>
</organism>
<dbReference type="RefSeq" id="WP_008613002.1">
    <property type="nucleotide sequence ID" value="NZ_AONQ01000001.1"/>
</dbReference>
<dbReference type="GO" id="GO:0003677">
    <property type="term" value="F:DNA binding"/>
    <property type="evidence" value="ECO:0007669"/>
    <property type="project" value="UniProtKB-KW"/>
</dbReference>
<dbReference type="OrthoDB" id="9808770at2"/>
<evidence type="ECO:0000256" key="6">
    <source>
        <dbReference type="SAM" id="MobiDB-lite"/>
    </source>
</evidence>
<feature type="region of interest" description="Disordered" evidence="6">
    <location>
        <begin position="77"/>
        <end position="100"/>
    </location>
</feature>
<evidence type="ECO:0000256" key="1">
    <source>
        <dbReference type="ARBA" id="ARBA00005384"/>
    </source>
</evidence>
<evidence type="ECO:0000313" key="9">
    <source>
        <dbReference type="Proteomes" id="UP000011744"/>
    </source>
</evidence>
<feature type="domain" description="HTH gntR-type" evidence="7">
    <location>
        <begin position="14"/>
        <end position="82"/>
    </location>
</feature>
<keyword evidence="5" id="KW-0804">Transcription</keyword>
<dbReference type="PATRIC" id="fig|1244869.3.peg.45"/>
<comment type="similarity">
    <text evidence="1">In the C-terminal section; belongs to the class-I pyridoxal-phosphate-dependent aminotransferase family.</text>
</comment>
<evidence type="ECO:0000256" key="2">
    <source>
        <dbReference type="ARBA" id="ARBA00022898"/>
    </source>
</evidence>
<name>M2ZX20_9PROT</name>
<gene>
    <name evidence="8" type="ORF">H261_00245</name>
</gene>
<keyword evidence="2" id="KW-0663">Pyridoxal phosphate</keyword>
<reference evidence="8 9" key="1">
    <citation type="journal article" date="2014" name="Genome Announc.">
        <title>Draft Genome Sequence of Magnetospirillum sp. Strain SO-1, a Freshwater Magnetotactic Bacterium Isolated from the Ol'khovka River, Russia.</title>
        <authorList>
            <person name="Grouzdev D.S."/>
            <person name="Dziuba M.V."/>
            <person name="Sukhacheva M.S."/>
            <person name="Mardanov A.V."/>
            <person name="Beletskiy A.V."/>
            <person name="Kuznetsov B.B."/>
            <person name="Skryabin K.G."/>
        </authorList>
    </citation>
    <scope>NUCLEOTIDE SEQUENCE [LARGE SCALE GENOMIC DNA]</scope>
    <source>
        <strain evidence="8 9">SO-1</strain>
    </source>
</reference>
<evidence type="ECO:0000256" key="4">
    <source>
        <dbReference type="ARBA" id="ARBA00023125"/>
    </source>
</evidence>
<protein>
    <submittedName>
        <fullName evidence="8">Transcriptional regulator</fullName>
    </submittedName>
</protein>
<dbReference type="GO" id="GO:0003700">
    <property type="term" value="F:DNA-binding transcription factor activity"/>
    <property type="evidence" value="ECO:0007669"/>
    <property type="project" value="InterPro"/>
</dbReference>
<dbReference type="InterPro" id="IPR036390">
    <property type="entry name" value="WH_DNA-bd_sf"/>
</dbReference>
<dbReference type="InterPro" id="IPR051446">
    <property type="entry name" value="HTH_trans_reg/aminotransferase"/>
</dbReference>
<dbReference type="InterPro" id="IPR000524">
    <property type="entry name" value="Tscrpt_reg_HTH_GntR"/>
</dbReference>
<dbReference type="PANTHER" id="PTHR46577">
    <property type="entry name" value="HTH-TYPE TRANSCRIPTIONAL REGULATORY PROTEIN GABR"/>
    <property type="match status" value="1"/>
</dbReference>
<dbReference type="SMART" id="SM00345">
    <property type="entry name" value="HTH_GNTR"/>
    <property type="match status" value="1"/>
</dbReference>
<evidence type="ECO:0000313" key="8">
    <source>
        <dbReference type="EMBL" id="EME71962.1"/>
    </source>
</evidence>
<comment type="caution">
    <text evidence="8">The sequence shown here is derived from an EMBL/GenBank/DDBJ whole genome shotgun (WGS) entry which is preliminary data.</text>
</comment>
<dbReference type="InterPro" id="IPR015421">
    <property type="entry name" value="PyrdxlP-dep_Trfase_major"/>
</dbReference>
<keyword evidence="3" id="KW-0805">Transcription regulation</keyword>
<dbReference type="InterPro" id="IPR015424">
    <property type="entry name" value="PyrdxlP-dep_Trfase"/>
</dbReference>
<keyword evidence="9" id="KW-1185">Reference proteome</keyword>
<dbReference type="EMBL" id="AONQ01000001">
    <property type="protein sequence ID" value="EME71962.1"/>
    <property type="molecule type" value="Genomic_DNA"/>
</dbReference>
<dbReference type="PANTHER" id="PTHR46577:SF1">
    <property type="entry name" value="HTH-TYPE TRANSCRIPTIONAL REGULATORY PROTEIN GABR"/>
    <property type="match status" value="1"/>
</dbReference>
<feature type="compositionally biased region" description="Pro residues" evidence="6">
    <location>
        <begin position="87"/>
        <end position="99"/>
    </location>
</feature>
<dbReference type="Gene3D" id="1.10.10.10">
    <property type="entry name" value="Winged helix-like DNA-binding domain superfamily/Winged helix DNA-binding domain"/>
    <property type="match status" value="1"/>
</dbReference>
<evidence type="ECO:0000256" key="3">
    <source>
        <dbReference type="ARBA" id="ARBA00023015"/>
    </source>
</evidence>
<evidence type="ECO:0000256" key="5">
    <source>
        <dbReference type="ARBA" id="ARBA00023163"/>
    </source>
</evidence>
<dbReference type="CDD" id="cd00609">
    <property type="entry name" value="AAT_like"/>
    <property type="match status" value="1"/>
</dbReference>
<dbReference type="CDD" id="cd07377">
    <property type="entry name" value="WHTH_GntR"/>
    <property type="match status" value="1"/>
</dbReference>
<accession>M2ZX20</accession>
<dbReference type="SUPFAM" id="SSF53383">
    <property type="entry name" value="PLP-dependent transferases"/>
    <property type="match status" value="1"/>
</dbReference>
<proteinExistence type="inferred from homology"/>
<evidence type="ECO:0000259" key="7">
    <source>
        <dbReference type="PROSITE" id="PS50949"/>
    </source>
</evidence>
<dbReference type="GO" id="GO:0030170">
    <property type="term" value="F:pyridoxal phosphate binding"/>
    <property type="evidence" value="ECO:0007669"/>
    <property type="project" value="InterPro"/>
</dbReference>
<sequence length="481" mass="51104">MSLPLVLPADDTGLPLHRRLYLGLREAILDGRLAEGAALPSSRTLAAQLGVARNTVLAAYDQLAAEGFTEGFQGSATRVATRQRPVGTPPSARPAPPPALGRRAQAWNAAPPMLMARDPSRPLAPGVPDLAAFPHAEWRRVLGRLWRRPPVDLMCGVDPLGHPPLRRAIAEHVGRTRAVRCVADQIMVVGGSQQALDLVARVLLEPGETVLVEDPGYGGVAGVLRAAGALAEAVPVDADGFDPVLAEALCPEARLAFVTPSHQFPSGATMPLSRRLALVGWAARRDGWIVEDDYDSDFRHSGSPTASLQGLDRHGRTLYLGTFSKSMFPGLRLGWLVVPPPLLPAFVAARRTADMAPAGLTQAAMAAFMEEGHFGAHLRRMRALYGRRRRELLAAAERILGPGLPVTAGEAGLHAILWLPEGSDEQGAAEAARAQGLAPAPLGFHRVTKGPPGLILGYGNLAGWSLDEALKRLKTTISPLI</sequence>
<dbReference type="Proteomes" id="UP000011744">
    <property type="component" value="Unassembled WGS sequence"/>
</dbReference>
<dbReference type="Pfam" id="PF00392">
    <property type="entry name" value="GntR"/>
    <property type="match status" value="1"/>
</dbReference>
<dbReference type="AlphaFoldDB" id="M2ZX20"/>
<dbReference type="eggNOG" id="COG1167">
    <property type="taxonomic scope" value="Bacteria"/>
</dbReference>
<dbReference type="InterPro" id="IPR036388">
    <property type="entry name" value="WH-like_DNA-bd_sf"/>
</dbReference>
<dbReference type="SUPFAM" id="SSF46785">
    <property type="entry name" value="Winged helix' DNA-binding domain"/>
    <property type="match status" value="1"/>
</dbReference>
<dbReference type="Gene3D" id="3.40.640.10">
    <property type="entry name" value="Type I PLP-dependent aspartate aminotransferase-like (Major domain)"/>
    <property type="match status" value="1"/>
</dbReference>
<dbReference type="InterPro" id="IPR004839">
    <property type="entry name" value="Aminotransferase_I/II_large"/>
</dbReference>
<dbReference type="PROSITE" id="PS50949">
    <property type="entry name" value="HTH_GNTR"/>
    <property type="match status" value="1"/>
</dbReference>
<keyword evidence="4" id="KW-0238">DNA-binding</keyword>
<dbReference type="STRING" id="1244869.H261_00245"/>
<dbReference type="PRINTS" id="PR00035">
    <property type="entry name" value="HTHGNTR"/>
</dbReference>